<dbReference type="PRINTS" id="PR00127">
    <property type="entry name" value="CLPPROTEASEP"/>
</dbReference>
<keyword evidence="4 7" id="KW-0378">Hydrolase</keyword>
<name>A0ABW2L087_9BACT</name>
<evidence type="ECO:0000256" key="2">
    <source>
        <dbReference type="ARBA" id="ARBA00022490"/>
    </source>
</evidence>
<dbReference type="GO" id="GO:0006508">
    <property type="term" value="P:proteolysis"/>
    <property type="evidence" value="ECO:0007669"/>
    <property type="project" value="UniProtKB-KW"/>
</dbReference>
<sequence length="265" mass="28374">MHITLNDVIHQTLTDRVIDGLSNINRGEEITLDIDSPGGSVRHGYKLVKALRKASANGSKITANITGTAASMASIIAMAADKVRIEKSAVFMIHDASISLGGNPAELRELASIVDELSNDLADIYSARSKKPVGEVRNMMKATTYFTAEEAVKHGFADEVFEASAQLPETLLERIAALEKEVSNAKTSTLPPASAARRLEIAARKTAQALTKDRAATKYFGTTATEILALPEDEQRKLPAATLITAARFGTTAEAAKINQLLKSN</sequence>
<dbReference type="PANTHER" id="PTHR10381:SF70">
    <property type="entry name" value="ATP-DEPENDENT CLP PROTEASE PROTEOLYTIC SUBUNIT"/>
    <property type="match status" value="1"/>
</dbReference>
<keyword evidence="3 7" id="KW-0645">Protease</keyword>
<dbReference type="NCBIfam" id="NF045542">
    <property type="entry name" value="Clp_rel_HeadMat"/>
    <property type="match status" value="1"/>
</dbReference>
<dbReference type="Gene3D" id="3.90.226.10">
    <property type="entry name" value="2-enoyl-CoA Hydratase, Chain A, domain 1"/>
    <property type="match status" value="1"/>
</dbReference>
<dbReference type="InterPro" id="IPR001907">
    <property type="entry name" value="ClpP"/>
</dbReference>
<evidence type="ECO:0000313" key="7">
    <source>
        <dbReference type="EMBL" id="MFC7335752.1"/>
    </source>
</evidence>
<dbReference type="Pfam" id="PF00574">
    <property type="entry name" value="CLP_protease"/>
    <property type="match status" value="1"/>
</dbReference>
<dbReference type="InterPro" id="IPR029045">
    <property type="entry name" value="ClpP/crotonase-like_dom_sf"/>
</dbReference>
<evidence type="ECO:0000256" key="4">
    <source>
        <dbReference type="ARBA" id="ARBA00022801"/>
    </source>
</evidence>
<reference evidence="8" key="1">
    <citation type="journal article" date="2019" name="Int. J. Syst. Evol. Microbiol.">
        <title>The Global Catalogue of Microorganisms (GCM) 10K type strain sequencing project: providing services to taxonomists for standard genome sequencing and annotation.</title>
        <authorList>
            <consortium name="The Broad Institute Genomics Platform"/>
            <consortium name="The Broad Institute Genome Sequencing Center for Infectious Disease"/>
            <person name="Wu L."/>
            <person name="Ma J."/>
        </authorList>
    </citation>
    <scope>NUCLEOTIDE SEQUENCE [LARGE SCALE GENOMIC DNA]</scope>
    <source>
        <strain evidence="8">CGMCC 4.1467</strain>
    </source>
</reference>
<protein>
    <recommendedName>
        <fullName evidence="6">ATP-dependent Clp protease proteolytic subunit</fullName>
    </recommendedName>
</protein>
<dbReference type="CDD" id="cd07016">
    <property type="entry name" value="S14_ClpP_1"/>
    <property type="match status" value="1"/>
</dbReference>
<evidence type="ECO:0000256" key="1">
    <source>
        <dbReference type="ARBA" id="ARBA00007039"/>
    </source>
</evidence>
<dbReference type="InterPro" id="IPR023562">
    <property type="entry name" value="ClpP/TepA"/>
</dbReference>
<dbReference type="GO" id="GO:0008233">
    <property type="term" value="F:peptidase activity"/>
    <property type="evidence" value="ECO:0007669"/>
    <property type="project" value="UniProtKB-KW"/>
</dbReference>
<keyword evidence="5" id="KW-0720">Serine protease</keyword>
<evidence type="ECO:0000256" key="6">
    <source>
        <dbReference type="RuleBase" id="RU003567"/>
    </source>
</evidence>
<dbReference type="PANTHER" id="PTHR10381">
    <property type="entry name" value="ATP-DEPENDENT CLP PROTEASE PROTEOLYTIC SUBUNIT"/>
    <property type="match status" value="1"/>
</dbReference>
<evidence type="ECO:0000256" key="3">
    <source>
        <dbReference type="ARBA" id="ARBA00022670"/>
    </source>
</evidence>
<proteinExistence type="inferred from homology"/>
<comment type="similarity">
    <text evidence="1 6">Belongs to the peptidase S14 family.</text>
</comment>
<keyword evidence="8" id="KW-1185">Reference proteome</keyword>
<organism evidence="7 8">
    <name type="scientific">Haloferula chungangensis</name>
    <dbReference type="NCBI Taxonomy" id="1048331"/>
    <lineage>
        <taxon>Bacteria</taxon>
        <taxon>Pseudomonadati</taxon>
        <taxon>Verrucomicrobiota</taxon>
        <taxon>Verrucomicrobiia</taxon>
        <taxon>Verrucomicrobiales</taxon>
        <taxon>Verrucomicrobiaceae</taxon>
        <taxon>Haloferula</taxon>
    </lineage>
</organism>
<dbReference type="EMBL" id="JBHTBS010000001">
    <property type="protein sequence ID" value="MFC7335752.1"/>
    <property type="molecule type" value="Genomic_DNA"/>
</dbReference>
<keyword evidence="2" id="KW-0963">Cytoplasm</keyword>
<dbReference type="SUPFAM" id="SSF52096">
    <property type="entry name" value="ClpP/crotonase"/>
    <property type="match status" value="1"/>
</dbReference>
<dbReference type="RefSeq" id="WP_379708182.1">
    <property type="nucleotide sequence ID" value="NZ_JBHTBS010000001.1"/>
</dbReference>
<evidence type="ECO:0000256" key="5">
    <source>
        <dbReference type="ARBA" id="ARBA00022825"/>
    </source>
</evidence>
<comment type="caution">
    <text evidence="7">The sequence shown here is derived from an EMBL/GenBank/DDBJ whole genome shotgun (WGS) entry which is preliminary data.</text>
</comment>
<evidence type="ECO:0000313" key="8">
    <source>
        <dbReference type="Proteomes" id="UP001596472"/>
    </source>
</evidence>
<gene>
    <name evidence="7" type="ORF">ACFQY0_01080</name>
</gene>
<dbReference type="Proteomes" id="UP001596472">
    <property type="component" value="Unassembled WGS sequence"/>
</dbReference>
<accession>A0ABW2L087</accession>